<comment type="caution">
    <text evidence="2">The sequence shown here is derived from an EMBL/GenBank/DDBJ whole genome shotgun (WGS) entry which is preliminary data.</text>
</comment>
<dbReference type="RefSeq" id="WP_007491857.1">
    <property type="nucleotide sequence ID" value="NZ_AGBF01000007.1"/>
</dbReference>
<gene>
    <name evidence="2" type="ORF">SZN_04591</name>
</gene>
<keyword evidence="1" id="KW-0472">Membrane</keyword>
<evidence type="ECO:0000313" key="2">
    <source>
        <dbReference type="EMBL" id="EGX61101.1"/>
    </source>
</evidence>
<protein>
    <submittedName>
        <fullName evidence="2">Uncharacterized protein</fullName>
    </submittedName>
</protein>
<accession>G2G612</accession>
<sequence length="85" mass="9547">MAAPAILIGGLLLVAIFYDICRLIGTYQSRRPPLARLRGRRSALEAEERWCTGLLLHGHIDASSYRRRMSGLAHGQRVVDPRPRP</sequence>
<proteinExistence type="predicted"/>
<dbReference type="AlphaFoldDB" id="G2G612"/>
<evidence type="ECO:0000256" key="1">
    <source>
        <dbReference type="SAM" id="Phobius"/>
    </source>
</evidence>
<keyword evidence="1" id="KW-1133">Transmembrane helix</keyword>
<dbReference type="Proteomes" id="UP000004217">
    <property type="component" value="Unassembled WGS sequence"/>
</dbReference>
<feature type="transmembrane region" description="Helical" evidence="1">
    <location>
        <begin position="6"/>
        <end position="25"/>
    </location>
</feature>
<dbReference type="EMBL" id="AGBF01000007">
    <property type="protein sequence ID" value="EGX61101.1"/>
    <property type="molecule type" value="Genomic_DNA"/>
</dbReference>
<dbReference type="OrthoDB" id="4335754at2"/>
<organism evidence="2 3">
    <name type="scientific">Streptomyces zinciresistens K42</name>
    <dbReference type="NCBI Taxonomy" id="700597"/>
    <lineage>
        <taxon>Bacteria</taxon>
        <taxon>Bacillati</taxon>
        <taxon>Actinomycetota</taxon>
        <taxon>Actinomycetes</taxon>
        <taxon>Kitasatosporales</taxon>
        <taxon>Streptomycetaceae</taxon>
        <taxon>Streptomyces</taxon>
    </lineage>
</organism>
<reference evidence="2 3" key="1">
    <citation type="submission" date="2011-08" db="EMBL/GenBank/DDBJ databases">
        <authorList>
            <person name="Lin Y."/>
            <person name="Hao X."/>
            <person name="Johnstone L."/>
            <person name="Miller S.J."/>
            <person name="Wei G."/>
            <person name="Rensing C."/>
        </authorList>
    </citation>
    <scope>NUCLEOTIDE SEQUENCE [LARGE SCALE GENOMIC DNA]</scope>
    <source>
        <strain evidence="2 3">K42</strain>
    </source>
</reference>
<keyword evidence="1" id="KW-0812">Transmembrane</keyword>
<keyword evidence="3" id="KW-1185">Reference proteome</keyword>
<evidence type="ECO:0000313" key="3">
    <source>
        <dbReference type="Proteomes" id="UP000004217"/>
    </source>
</evidence>
<name>G2G612_9ACTN</name>